<dbReference type="Pfam" id="PF10764">
    <property type="entry name" value="Gin"/>
    <property type="match status" value="1"/>
</dbReference>
<gene>
    <name evidence="1" type="ORF">GCM10010917_40640</name>
</gene>
<name>A0ABQ1GWU7_9BACL</name>
<dbReference type="RefSeq" id="WP_094094725.1">
    <property type="nucleotide sequence ID" value="NZ_BMHF01000022.1"/>
</dbReference>
<accession>A0ABQ1GWU7</accession>
<evidence type="ECO:0000313" key="2">
    <source>
        <dbReference type="Proteomes" id="UP000609323"/>
    </source>
</evidence>
<protein>
    <recommendedName>
        <fullName evidence="3">Inhibitor of sigma-G Gin</fullName>
    </recommendedName>
</protein>
<comment type="caution">
    <text evidence="1">The sequence shown here is derived from an EMBL/GenBank/DDBJ whole genome shotgun (WGS) entry which is preliminary data.</text>
</comment>
<dbReference type="InterPro" id="IPR019700">
    <property type="entry name" value="Sigma-G_inhibitor_Gin"/>
</dbReference>
<evidence type="ECO:0008006" key="3">
    <source>
        <dbReference type="Google" id="ProtNLM"/>
    </source>
</evidence>
<reference evidence="2" key="1">
    <citation type="journal article" date="2019" name="Int. J. Syst. Evol. Microbiol.">
        <title>The Global Catalogue of Microorganisms (GCM) 10K type strain sequencing project: providing services to taxonomists for standard genome sequencing and annotation.</title>
        <authorList>
            <consortium name="The Broad Institute Genomics Platform"/>
            <consortium name="The Broad Institute Genome Sequencing Center for Infectious Disease"/>
            <person name="Wu L."/>
            <person name="Ma J."/>
        </authorList>
    </citation>
    <scope>NUCLEOTIDE SEQUENCE [LARGE SCALE GENOMIC DNA]</scope>
    <source>
        <strain evidence="2">CGMCC 1.15044</strain>
    </source>
</reference>
<keyword evidence="2" id="KW-1185">Reference proteome</keyword>
<organism evidence="1 2">
    <name type="scientific">Paenibacillus physcomitrellae</name>
    <dbReference type="NCBI Taxonomy" id="1619311"/>
    <lineage>
        <taxon>Bacteria</taxon>
        <taxon>Bacillati</taxon>
        <taxon>Bacillota</taxon>
        <taxon>Bacilli</taxon>
        <taxon>Bacillales</taxon>
        <taxon>Paenibacillaceae</taxon>
        <taxon>Paenibacillus</taxon>
    </lineage>
</organism>
<proteinExistence type="predicted"/>
<dbReference type="Proteomes" id="UP000609323">
    <property type="component" value="Unassembled WGS sequence"/>
</dbReference>
<dbReference type="EMBL" id="BMHF01000022">
    <property type="protein sequence ID" value="GGA51275.1"/>
    <property type="molecule type" value="Genomic_DNA"/>
</dbReference>
<evidence type="ECO:0000313" key="1">
    <source>
        <dbReference type="EMBL" id="GGA51275.1"/>
    </source>
</evidence>
<sequence length="71" mass="8331">MEEIIRPVERLKDEAPETCIICGETKAQGIKIVSEFICEECEAEMVHTDVKDEKYDFFIHQMKQIWVQLNA</sequence>